<gene>
    <name evidence="1" type="ORF">LCGC14_1460800</name>
</gene>
<dbReference type="EMBL" id="LAZR01010165">
    <property type="protein sequence ID" value="KKM68453.1"/>
    <property type="molecule type" value="Genomic_DNA"/>
</dbReference>
<evidence type="ECO:0000313" key="1">
    <source>
        <dbReference type="EMBL" id="KKM68453.1"/>
    </source>
</evidence>
<sequence length="60" mass="6722">MKLIHEEKMCCGGKRCPTIKIFEDGSVELTDDDTEIGSVGTIKLHPKHLDRIAELIATRK</sequence>
<reference evidence="1" key="1">
    <citation type="journal article" date="2015" name="Nature">
        <title>Complex archaea that bridge the gap between prokaryotes and eukaryotes.</title>
        <authorList>
            <person name="Spang A."/>
            <person name="Saw J.H."/>
            <person name="Jorgensen S.L."/>
            <person name="Zaremba-Niedzwiedzka K."/>
            <person name="Martijn J."/>
            <person name="Lind A.E."/>
            <person name="van Eijk R."/>
            <person name="Schleper C."/>
            <person name="Guy L."/>
            <person name="Ettema T.J."/>
        </authorList>
    </citation>
    <scope>NUCLEOTIDE SEQUENCE</scope>
</reference>
<name>A0A0F9JFR8_9ZZZZ</name>
<protein>
    <submittedName>
        <fullName evidence="1">Uncharacterized protein</fullName>
    </submittedName>
</protein>
<dbReference type="AlphaFoldDB" id="A0A0F9JFR8"/>
<accession>A0A0F9JFR8</accession>
<comment type="caution">
    <text evidence="1">The sequence shown here is derived from an EMBL/GenBank/DDBJ whole genome shotgun (WGS) entry which is preliminary data.</text>
</comment>
<proteinExistence type="predicted"/>
<organism evidence="1">
    <name type="scientific">marine sediment metagenome</name>
    <dbReference type="NCBI Taxonomy" id="412755"/>
    <lineage>
        <taxon>unclassified sequences</taxon>
        <taxon>metagenomes</taxon>
        <taxon>ecological metagenomes</taxon>
    </lineage>
</organism>